<dbReference type="EMBL" id="BNCQ01000001">
    <property type="protein sequence ID" value="GIL93868.1"/>
    <property type="molecule type" value="Genomic_DNA"/>
</dbReference>
<dbReference type="Proteomes" id="UP000722791">
    <property type="component" value="Unassembled WGS sequence"/>
</dbReference>
<evidence type="ECO:0000313" key="5">
    <source>
        <dbReference type="Proteomes" id="UP000747110"/>
    </source>
</evidence>
<dbReference type="EMBL" id="BNCP01000014">
    <property type="protein sequence ID" value="GIL78912.1"/>
    <property type="molecule type" value="Genomic_DNA"/>
</dbReference>
<sequence length="142" mass="15830">MPSRPDCMSVVFCCKLCNVGEPPEREPTNISRKQLLAVAINVHPRPLHYNNHSRHSPFPRQCRGPQPPVAPLTVAPGRPSLLLSRELPTSLPTQRQGHYRPVPQHSQEVLHGGMELPIASRHPPSDVPICIVQFMVGQVPRQ</sequence>
<evidence type="ECO:0000313" key="2">
    <source>
        <dbReference type="EMBL" id="GIL78912.1"/>
    </source>
</evidence>
<dbReference type="Proteomes" id="UP000747110">
    <property type="component" value="Unassembled WGS sequence"/>
</dbReference>
<organism evidence="3 4">
    <name type="scientific">Volvox reticuliferus</name>
    <dbReference type="NCBI Taxonomy" id="1737510"/>
    <lineage>
        <taxon>Eukaryota</taxon>
        <taxon>Viridiplantae</taxon>
        <taxon>Chlorophyta</taxon>
        <taxon>core chlorophytes</taxon>
        <taxon>Chlorophyceae</taxon>
        <taxon>CS clade</taxon>
        <taxon>Chlamydomonadales</taxon>
        <taxon>Volvocaceae</taxon>
        <taxon>Volvox</taxon>
    </lineage>
</organism>
<name>A0A8J4D1D0_9CHLO</name>
<feature type="region of interest" description="Disordered" evidence="1">
    <location>
        <begin position="51"/>
        <end position="70"/>
    </location>
</feature>
<protein>
    <submittedName>
        <fullName evidence="3">Uncharacterized protein</fullName>
    </submittedName>
</protein>
<gene>
    <name evidence="2" type="ORF">Vretifemale_8310</name>
    <name evidence="3" type="ORF">Vretimale_233</name>
</gene>
<keyword evidence="5" id="KW-1185">Reference proteome</keyword>
<reference evidence="3" key="1">
    <citation type="journal article" date="2021" name="Proc. Natl. Acad. Sci. U.S.A.">
        <title>Three genomes in the algal genus Volvox reveal the fate of a haploid sex-determining region after a transition to homothallism.</title>
        <authorList>
            <person name="Yamamoto K."/>
            <person name="Hamaji T."/>
            <person name="Kawai-Toyooka H."/>
            <person name="Matsuzaki R."/>
            <person name="Takahashi F."/>
            <person name="Nishimura Y."/>
            <person name="Kawachi M."/>
            <person name="Noguchi H."/>
            <person name="Minakuchi Y."/>
            <person name="Umen J.G."/>
            <person name="Toyoda A."/>
            <person name="Nozaki H."/>
        </authorList>
    </citation>
    <scope>NUCLEOTIDE SEQUENCE</scope>
    <source>
        <strain evidence="3">NIES-3785</strain>
        <strain evidence="2">NIES-3786</strain>
    </source>
</reference>
<evidence type="ECO:0000256" key="1">
    <source>
        <dbReference type="SAM" id="MobiDB-lite"/>
    </source>
</evidence>
<evidence type="ECO:0000313" key="3">
    <source>
        <dbReference type="EMBL" id="GIL93868.1"/>
    </source>
</evidence>
<dbReference type="AlphaFoldDB" id="A0A8J4D1D0"/>
<proteinExistence type="predicted"/>
<accession>A0A8J4D1D0</accession>
<comment type="caution">
    <text evidence="3">The sequence shown here is derived from an EMBL/GenBank/DDBJ whole genome shotgun (WGS) entry which is preliminary data.</text>
</comment>
<evidence type="ECO:0000313" key="4">
    <source>
        <dbReference type="Proteomes" id="UP000722791"/>
    </source>
</evidence>